<dbReference type="RefSeq" id="WP_015810174.1">
    <property type="nucleotide sequence ID" value="NC_013037.1"/>
</dbReference>
<dbReference type="HOGENOM" id="CLU_044498_0_0_10"/>
<evidence type="ECO:0000313" key="4">
    <source>
        <dbReference type="Proteomes" id="UP000002011"/>
    </source>
</evidence>
<evidence type="ECO:0000259" key="2">
    <source>
        <dbReference type="SMART" id="SM00245"/>
    </source>
</evidence>
<accession>C6W160</accession>
<dbReference type="Gene3D" id="3.30.750.44">
    <property type="match status" value="1"/>
</dbReference>
<feature type="domain" description="Tail specific protease" evidence="2">
    <location>
        <begin position="102"/>
        <end position="316"/>
    </location>
</feature>
<dbReference type="SMART" id="SM00245">
    <property type="entry name" value="TSPc"/>
    <property type="match status" value="1"/>
</dbReference>
<dbReference type="Pfam" id="PF11918">
    <property type="entry name" value="Peptidase_S41_N"/>
    <property type="match status" value="1"/>
</dbReference>
<dbReference type="InterPro" id="IPR029045">
    <property type="entry name" value="ClpP/crotonase-like_dom_sf"/>
</dbReference>
<feature type="signal peptide" evidence="1">
    <location>
        <begin position="1"/>
        <end position="26"/>
    </location>
</feature>
<sequence>MISAIQSARLGLRTFLFLLGLQCALAQAPSTGEIDVAIASMARSIDTAYVFPEKGKQIAEHLTAEHRQGKFSGAKSWKELADSVTKNLKAFARDGHLYVGYDPKTVEALQKPPGADKTNMEEGHNSFFEGKDVAARNFGFQEVKILEGNVGYIRISEINISSGSLPVLFAAMRFVANTRALVIDLQNNGGGGSNVGNVMESFFLPKETPLLDFKTRNGSSQMEKTVAWLLEPRYEKPLFVLVNRGTASAAEAFAFALQKHGRAKVVGQQSAGGAFMNSWYPVNQHLYISVSTGAPTWPGTNLTWETTGVQPDHTVQQGGELAAVAELLR</sequence>
<dbReference type="Gene3D" id="3.90.226.10">
    <property type="entry name" value="2-enoyl-CoA Hydratase, Chain A, domain 1"/>
    <property type="match status" value="1"/>
</dbReference>
<dbReference type="Pfam" id="PF03572">
    <property type="entry name" value="Peptidase_S41"/>
    <property type="match status" value="1"/>
</dbReference>
<dbReference type="SUPFAM" id="SSF52096">
    <property type="entry name" value="ClpP/crotonase"/>
    <property type="match status" value="1"/>
</dbReference>
<proteinExistence type="predicted"/>
<dbReference type="STRING" id="471854.Dfer_0655"/>
<dbReference type="GO" id="GO:0008236">
    <property type="term" value="F:serine-type peptidase activity"/>
    <property type="evidence" value="ECO:0007669"/>
    <property type="project" value="InterPro"/>
</dbReference>
<evidence type="ECO:0000256" key="1">
    <source>
        <dbReference type="SAM" id="SignalP"/>
    </source>
</evidence>
<dbReference type="InterPro" id="IPR005151">
    <property type="entry name" value="Tail-specific_protease"/>
</dbReference>
<evidence type="ECO:0000313" key="3">
    <source>
        <dbReference type="EMBL" id="ACT91917.1"/>
    </source>
</evidence>
<organism evidence="3 4">
    <name type="scientific">Dyadobacter fermentans (strain ATCC 700827 / DSM 18053 / CIP 107007 / KCTC 52180 / NS114)</name>
    <dbReference type="NCBI Taxonomy" id="471854"/>
    <lineage>
        <taxon>Bacteria</taxon>
        <taxon>Pseudomonadati</taxon>
        <taxon>Bacteroidota</taxon>
        <taxon>Cytophagia</taxon>
        <taxon>Cytophagales</taxon>
        <taxon>Spirosomataceae</taxon>
        <taxon>Dyadobacter</taxon>
    </lineage>
</organism>
<dbReference type="OrthoDB" id="6397760at2"/>
<dbReference type="PANTHER" id="PTHR11261:SF3">
    <property type="entry name" value="RETINOL-BINDING PROTEIN 3"/>
    <property type="match status" value="1"/>
</dbReference>
<gene>
    <name evidence="3" type="ordered locus">Dfer_0655</name>
</gene>
<name>C6W160_DYAFD</name>
<dbReference type="Proteomes" id="UP000002011">
    <property type="component" value="Chromosome"/>
</dbReference>
<keyword evidence="4" id="KW-1185">Reference proteome</keyword>
<dbReference type="AlphaFoldDB" id="C6W160"/>
<dbReference type="GO" id="GO:0006508">
    <property type="term" value="P:proteolysis"/>
    <property type="evidence" value="ECO:0007669"/>
    <property type="project" value="InterPro"/>
</dbReference>
<dbReference type="EMBL" id="CP001619">
    <property type="protein sequence ID" value="ACT91917.1"/>
    <property type="molecule type" value="Genomic_DNA"/>
</dbReference>
<feature type="chain" id="PRO_5002970923" evidence="1">
    <location>
        <begin position="27"/>
        <end position="329"/>
    </location>
</feature>
<dbReference type="eggNOG" id="COG0793">
    <property type="taxonomic scope" value="Bacteria"/>
</dbReference>
<dbReference type="PANTHER" id="PTHR11261">
    <property type="entry name" value="INTERPHOTORECEPTOR RETINOID-BINDING PROTEIN"/>
    <property type="match status" value="1"/>
</dbReference>
<dbReference type="KEGG" id="dfe:Dfer_0655"/>
<keyword evidence="1" id="KW-0732">Signal</keyword>
<protein>
    <submittedName>
        <fullName evidence="3">Peptidase S41</fullName>
    </submittedName>
</protein>
<reference evidence="3 4" key="1">
    <citation type="journal article" date="2009" name="Stand. Genomic Sci.">
        <title>Complete genome sequence of Dyadobacter fermentans type strain (NS114).</title>
        <authorList>
            <person name="Lang E."/>
            <person name="Lapidus A."/>
            <person name="Chertkov O."/>
            <person name="Brettin T."/>
            <person name="Detter J.C."/>
            <person name="Han C."/>
            <person name="Copeland A."/>
            <person name="Glavina Del Rio T."/>
            <person name="Nolan M."/>
            <person name="Chen F."/>
            <person name="Lucas S."/>
            <person name="Tice H."/>
            <person name="Cheng J.F."/>
            <person name="Land M."/>
            <person name="Hauser L."/>
            <person name="Chang Y.J."/>
            <person name="Jeffries C.D."/>
            <person name="Kopitz M."/>
            <person name="Bruce D."/>
            <person name="Goodwin L."/>
            <person name="Pitluck S."/>
            <person name="Ovchinnikova G."/>
            <person name="Pati A."/>
            <person name="Ivanova N."/>
            <person name="Mavrommatis K."/>
            <person name="Chen A."/>
            <person name="Palaniappan K."/>
            <person name="Chain P."/>
            <person name="Bristow J."/>
            <person name="Eisen J.A."/>
            <person name="Markowitz V."/>
            <person name="Hugenholtz P."/>
            <person name="Goker M."/>
            <person name="Rohde M."/>
            <person name="Kyrpides N.C."/>
            <person name="Klenk H.P."/>
        </authorList>
    </citation>
    <scope>NUCLEOTIDE SEQUENCE [LARGE SCALE GENOMIC DNA]</scope>
    <source>
        <strain evidence="4">ATCC 700827 / DSM 18053 / CIP 107007 / KCTC 52180 / NS114</strain>
    </source>
</reference>